<dbReference type="EMBL" id="CP118157">
    <property type="protein sequence ID" value="WOF24631.1"/>
    <property type="molecule type" value="Genomic_DNA"/>
</dbReference>
<gene>
    <name evidence="3" type="ORF">N8K70_08255</name>
</gene>
<reference evidence="3 4" key="1">
    <citation type="submission" date="2023-02" db="EMBL/GenBank/DDBJ databases">
        <title>Microbacterium betulae sp. nov., isolated from birch wood.</title>
        <authorList>
            <person name="Pasciak M."/>
            <person name="Pawlik K.J."/>
            <person name="Martynowski D."/>
            <person name="Laczmanski L."/>
            <person name="Ciekot J."/>
            <person name="Szponar B."/>
            <person name="Wojcik-Fatla A."/>
            <person name="Mackiewicz B."/>
            <person name="Farian E."/>
            <person name="Cholewa G."/>
            <person name="Cholewa A."/>
            <person name="Dutkiewicz J."/>
        </authorList>
    </citation>
    <scope>NUCLEOTIDE SEQUENCE [LARGE SCALE GENOMIC DNA]</scope>
    <source>
        <strain evidence="3 4">AB</strain>
    </source>
</reference>
<evidence type="ECO:0000259" key="2">
    <source>
        <dbReference type="Pfam" id="PF09350"/>
    </source>
</evidence>
<keyword evidence="4" id="KW-1185">Reference proteome</keyword>
<dbReference type="KEGG" id="mbet:N8K70_08255"/>
<accession>A0AA97I6A9</accession>
<feature type="compositionally biased region" description="Basic residues" evidence="1">
    <location>
        <begin position="185"/>
        <end position="201"/>
    </location>
</feature>
<protein>
    <submittedName>
        <fullName evidence="3">DUF1992 domain-containing protein</fullName>
    </submittedName>
</protein>
<feature type="region of interest" description="Disordered" evidence="1">
    <location>
        <begin position="1"/>
        <end position="48"/>
    </location>
</feature>
<feature type="region of interest" description="Disordered" evidence="1">
    <location>
        <begin position="178"/>
        <end position="201"/>
    </location>
</feature>
<feature type="domain" description="DnaJ homologue subfamily C member 28 conserved" evidence="2">
    <location>
        <begin position="52"/>
        <end position="118"/>
    </location>
</feature>
<feature type="compositionally biased region" description="Acidic residues" evidence="1">
    <location>
        <begin position="27"/>
        <end position="37"/>
    </location>
</feature>
<dbReference type="Proteomes" id="UP001305498">
    <property type="component" value="Chromosome"/>
</dbReference>
<evidence type="ECO:0000313" key="4">
    <source>
        <dbReference type="Proteomes" id="UP001305498"/>
    </source>
</evidence>
<dbReference type="Pfam" id="PF09350">
    <property type="entry name" value="DJC28_CD"/>
    <property type="match status" value="1"/>
</dbReference>
<organism evidence="3 4">
    <name type="scientific">Microbacterium betulae</name>
    <dbReference type="NCBI Taxonomy" id="2981139"/>
    <lineage>
        <taxon>Bacteria</taxon>
        <taxon>Bacillati</taxon>
        <taxon>Actinomycetota</taxon>
        <taxon>Actinomycetes</taxon>
        <taxon>Micrococcales</taxon>
        <taxon>Microbacteriaceae</taxon>
        <taxon>Microbacterium</taxon>
    </lineage>
</organism>
<sequence>MGRQEPGPAEDPRVAASRYRIDRIREDVDDGAPDEPTGDAGSSTATDRTAYVETVIQQAIRRGEFDDLPGAGRPIPGLGTTHDPDWWIRRKIQREGLTGIGPPALQLRVEHAGLQERLDALTRESDVREYLEDFNGRVRHARLQLLGGPPVVTPTCDVDAETAGWAARRAERLARMAAQVERPAPRRRSRLRRSRGGRGLP</sequence>
<name>A0AA97I6A9_9MICO</name>
<dbReference type="AlphaFoldDB" id="A0AA97I6A9"/>
<proteinExistence type="predicted"/>
<evidence type="ECO:0000313" key="3">
    <source>
        <dbReference type="EMBL" id="WOF24631.1"/>
    </source>
</evidence>
<dbReference type="RefSeq" id="WP_317141104.1">
    <property type="nucleotide sequence ID" value="NZ_CP118157.1"/>
</dbReference>
<dbReference type="InterPro" id="IPR018961">
    <property type="entry name" value="DnaJ_homolog_subfam-C_membr-28"/>
</dbReference>
<evidence type="ECO:0000256" key="1">
    <source>
        <dbReference type="SAM" id="MobiDB-lite"/>
    </source>
</evidence>